<dbReference type="OrthoDB" id="202203at2759"/>
<dbReference type="GO" id="GO:0050660">
    <property type="term" value="F:flavin adenine dinucleotide binding"/>
    <property type="evidence" value="ECO:0007669"/>
    <property type="project" value="TreeGrafter"/>
</dbReference>
<accession>A0A4P9ZE23</accession>
<dbReference type="Gene3D" id="3.50.50.100">
    <property type="match status" value="1"/>
</dbReference>
<dbReference type="EMBL" id="ML004444">
    <property type="protein sequence ID" value="RKP31214.1"/>
    <property type="molecule type" value="Genomic_DNA"/>
</dbReference>
<evidence type="ECO:0000256" key="2">
    <source>
        <dbReference type="ARBA" id="ARBA00022630"/>
    </source>
</evidence>
<dbReference type="Pfam" id="PF07992">
    <property type="entry name" value="Pyr_redox_2"/>
    <property type="match status" value="1"/>
</dbReference>
<dbReference type="InterPro" id="IPR023753">
    <property type="entry name" value="FAD/NAD-binding_dom"/>
</dbReference>
<dbReference type="SUPFAM" id="SSF51905">
    <property type="entry name" value="FAD/NAD(P)-binding domain"/>
    <property type="match status" value="1"/>
</dbReference>
<sequence>MTDSKLPKIVVIGASFAGLHAATVISKLFSKYIGSITVIGPSTDAYYNVAAPRILVRPDLFAAAVIPIEKNLAQMTGNKAKFVRGTVTKVELDKKIINYKYPLPKNTAQSDPENVQTDSAEEVTAQDTLSYDIVIIATGTTTAFPAFKENLDINAAKSSLLEINRVLNANAKKVAVIGAGPTGVEVAGEIASFFSSKEITLFTGKTAPLIDYGLSAAATSQLTNLGVSIVNNVKAAGDQLTGLVTLPDGSTENFDVIINCFPKGPNSSFLPDSVLDSKKFVVTNGLQVKGYENSAFAIGDIVSGSPATLVDLKYGQSSLFFTSFRSLVSKWGTNDQPAEFPTYSPFKKIIVVPIGPNGGVGRIYFVRLPSFLVKFIKSKSFMIENTRSFFE</sequence>
<dbReference type="GO" id="GO:0005737">
    <property type="term" value="C:cytoplasm"/>
    <property type="evidence" value="ECO:0007669"/>
    <property type="project" value="TreeGrafter"/>
</dbReference>
<evidence type="ECO:0000259" key="5">
    <source>
        <dbReference type="Pfam" id="PF07992"/>
    </source>
</evidence>
<dbReference type="AlphaFoldDB" id="A0A4P9ZE23"/>
<dbReference type="PANTHER" id="PTHR43735">
    <property type="entry name" value="APOPTOSIS-INDUCING FACTOR 1"/>
    <property type="match status" value="1"/>
</dbReference>
<keyword evidence="7" id="KW-1185">Reference proteome</keyword>
<evidence type="ECO:0000256" key="4">
    <source>
        <dbReference type="ARBA" id="ARBA00023002"/>
    </source>
</evidence>
<evidence type="ECO:0000313" key="6">
    <source>
        <dbReference type="EMBL" id="RKP31214.1"/>
    </source>
</evidence>
<keyword evidence="3" id="KW-0274">FAD</keyword>
<keyword evidence="4" id="KW-0560">Oxidoreductase</keyword>
<feature type="domain" description="FAD/NAD(P)-binding" evidence="5">
    <location>
        <begin position="8"/>
        <end position="308"/>
    </location>
</feature>
<dbReference type="PANTHER" id="PTHR43735:SF3">
    <property type="entry name" value="FERROPTOSIS SUPPRESSOR PROTEIN 1"/>
    <property type="match status" value="1"/>
</dbReference>
<dbReference type="PRINTS" id="PR00411">
    <property type="entry name" value="PNDRDTASEI"/>
</dbReference>
<dbReference type="PRINTS" id="PR00368">
    <property type="entry name" value="FADPNR"/>
</dbReference>
<evidence type="ECO:0000256" key="3">
    <source>
        <dbReference type="ARBA" id="ARBA00022827"/>
    </source>
</evidence>
<gene>
    <name evidence="6" type="ORF">METBISCDRAFT_22531</name>
</gene>
<organism evidence="6 7">
    <name type="scientific">Metschnikowia bicuspidata</name>
    <dbReference type="NCBI Taxonomy" id="27322"/>
    <lineage>
        <taxon>Eukaryota</taxon>
        <taxon>Fungi</taxon>
        <taxon>Dikarya</taxon>
        <taxon>Ascomycota</taxon>
        <taxon>Saccharomycotina</taxon>
        <taxon>Pichiomycetes</taxon>
        <taxon>Metschnikowiaceae</taxon>
        <taxon>Metschnikowia</taxon>
    </lineage>
</organism>
<dbReference type="InterPro" id="IPR036188">
    <property type="entry name" value="FAD/NAD-bd_sf"/>
</dbReference>
<proteinExistence type="inferred from homology"/>
<dbReference type="GO" id="GO:0004174">
    <property type="term" value="F:electron-transferring-flavoprotein dehydrogenase activity"/>
    <property type="evidence" value="ECO:0007669"/>
    <property type="project" value="TreeGrafter"/>
</dbReference>
<reference evidence="7" key="1">
    <citation type="journal article" date="2018" name="Nat. Microbiol.">
        <title>Leveraging single-cell genomics to expand the fungal tree of life.</title>
        <authorList>
            <person name="Ahrendt S.R."/>
            <person name="Quandt C.A."/>
            <person name="Ciobanu D."/>
            <person name="Clum A."/>
            <person name="Salamov A."/>
            <person name="Andreopoulos B."/>
            <person name="Cheng J.F."/>
            <person name="Woyke T."/>
            <person name="Pelin A."/>
            <person name="Henrissat B."/>
            <person name="Reynolds N.K."/>
            <person name="Benny G.L."/>
            <person name="Smith M.E."/>
            <person name="James T.Y."/>
            <person name="Grigoriev I.V."/>
        </authorList>
    </citation>
    <scope>NUCLEOTIDE SEQUENCE [LARGE SCALE GENOMIC DNA]</scope>
    <source>
        <strain evidence="7">Baker2002</strain>
    </source>
</reference>
<comment type="similarity">
    <text evidence="1">Belongs to the FAD-dependent oxidoreductase family.</text>
</comment>
<evidence type="ECO:0000313" key="7">
    <source>
        <dbReference type="Proteomes" id="UP000268321"/>
    </source>
</evidence>
<evidence type="ECO:0000256" key="1">
    <source>
        <dbReference type="ARBA" id="ARBA00006442"/>
    </source>
</evidence>
<protein>
    <submittedName>
        <fullName evidence="6">FAD/NAD(P)-binding domain-containing protein</fullName>
    </submittedName>
</protein>
<dbReference type="Proteomes" id="UP000268321">
    <property type="component" value="Unassembled WGS sequence"/>
</dbReference>
<keyword evidence="2" id="KW-0285">Flavoprotein</keyword>
<name>A0A4P9ZE23_9ASCO</name>